<evidence type="ECO:0000313" key="12">
    <source>
        <dbReference type="Proteomes" id="UP000507470"/>
    </source>
</evidence>
<feature type="transmembrane region" description="Helical" evidence="10">
    <location>
        <begin position="394"/>
        <end position="417"/>
    </location>
</feature>
<feature type="transmembrane region" description="Helical" evidence="10">
    <location>
        <begin position="223"/>
        <end position="248"/>
    </location>
</feature>
<evidence type="ECO:0000313" key="11">
    <source>
        <dbReference type="EMBL" id="CAC5391940.1"/>
    </source>
</evidence>
<evidence type="ECO:0000256" key="5">
    <source>
        <dbReference type="ARBA" id="ARBA00022989"/>
    </source>
</evidence>
<comment type="subcellular location">
    <subcellularLocation>
        <location evidence="1">Membrane</location>
        <topology evidence="1">Multi-pass membrane protein</topology>
    </subcellularLocation>
</comment>
<comment type="similarity">
    <text evidence="2">Belongs to the sodium:neurotransmitter symporter (SNF) (TC 2.A.22) family.</text>
</comment>
<dbReference type="GO" id="GO:0005283">
    <property type="term" value="F:amino acid:sodium symporter activity"/>
    <property type="evidence" value="ECO:0007669"/>
    <property type="project" value="TreeGrafter"/>
</dbReference>
<evidence type="ECO:0000256" key="8">
    <source>
        <dbReference type="PIRSR" id="PIRSR600175-1"/>
    </source>
</evidence>
<dbReference type="GO" id="GO:0005886">
    <property type="term" value="C:plasma membrane"/>
    <property type="evidence" value="ECO:0007669"/>
    <property type="project" value="TreeGrafter"/>
</dbReference>
<feature type="disulfide bond" evidence="9">
    <location>
        <begin position="23"/>
        <end position="32"/>
    </location>
</feature>
<dbReference type="OrthoDB" id="6155318at2759"/>
<keyword evidence="8" id="KW-0915">Sodium</keyword>
<dbReference type="InterPro" id="IPR037272">
    <property type="entry name" value="SNS_sf"/>
</dbReference>
<evidence type="ECO:0000256" key="2">
    <source>
        <dbReference type="ARBA" id="ARBA00006459"/>
    </source>
</evidence>
<dbReference type="GO" id="GO:0089718">
    <property type="term" value="P:amino acid import across plasma membrane"/>
    <property type="evidence" value="ECO:0007669"/>
    <property type="project" value="TreeGrafter"/>
</dbReference>
<dbReference type="PANTHER" id="PTHR11616:SF321">
    <property type="entry name" value="SODIUM-DEPENDENT NUTRIENT AMINO ACID TRANSPORTER 1-RELATED"/>
    <property type="match status" value="1"/>
</dbReference>
<feature type="transmembrane region" description="Helical" evidence="10">
    <location>
        <begin position="282"/>
        <end position="311"/>
    </location>
</feature>
<accession>A0A6J8CA71</accession>
<evidence type="ECO:0000256" key="6">
    <source>
        <dbReference type="ARBA" id="ARBA00023136"/>
    </source>
</evidence>
<keyword evidence="8" id="KW-0479">Metal-binding</keyword>
<dbReference type="InterPro" id="IPR000175">
    <property type="entry name" value="Na/ntran_symport"/>
</dbReference>
<organism evidence="11 12">
    <name type="scientific">Mytilus coruscus</name>
    <name type="common">Sea mussel</name>
    <dbReference type="NCBI Taxonomy" id="42192"/>
    <lineage>
        <taxon>Eukaryota</taxon>
        <taxon>Metazoa</taxon>
        <taxon>Spiralia</taxon>
        <taxon>Lophotrochozoa</taxon>
        <taxon>Mollusca</taxon>
        <taxon>Bivalvia</taxon>
        <taxon>Autobranchia</taxon>
        <taxon>Pteriomorphia</taxon>
        <taxon>Mytilida</taxon>
        <taxon>Mytiloidea</taxon>
        <taxon>Mytilidae</taxon>
        <taxon>Mytilinae</taxon>
        <taxon>Mytilus</taxon>
    </lineage>
</organism>
<reference evidence="11 12" key="1">
    <citation type="submission" date="2020-06" db="EMBL/GenBank/DDBJ databases">
        <authorList>
            <person name="Li R."/>
            <person name="Bekaert M."/>
        </authorList>
    </citation>
    <scope>NUCLEOTIDE SEQUENCE [LARGE SCALE GENOMIC DNA]</scope>
    <source>
        <strain evidence="12">wild</strain>
    </source>
</reference>
<keyword evidence="5 10" id="KW-1133">Transmembrane helix</keyword>
<feature type="transmembrane region" description="Helical" evidence="10">
    <location>
        <begin position="323"/>
        <end position="347"/>
    </location>
</feature>
<dbReference type="SUPFAM" id="SSF161070">
    <property type="entry name" value="SNF-like"/>
    <property type="match status" value="1"/>
</dbReference>
<keyword evidence="7" id="KW-0325">Glycoprotein</keyword>
<dbReference type="Pfam" id="PF00209">
    <property type="entry name" value="SNF"/>
    <property type="match status" value="1"/>
</dbReference>
<feature type="binding site" evidence="8">
    <location>
        <position position="298"/>
    </location>
    <ligand>
        <name>Na(+)</name>
        <dbReference type="ChEBI" id="CHEBI:29101"/>
        <label>1</label>
    </ligand>
</feature>
<feature type="binding site" evidence="8">
    <location>
        <position position="297"/>
    </location>
    <ligand>
        <name>Na(+)</name>
        <dbReference type="ChEBI" id="CHEBI:29101"/>
        <label>1</label>
    </ligand>
</feature>
<sequence length="513" mass="58238">MVVTWTLYYLYNSFISPLPWTTCGNAWNTELCYNRPITSLRNDNYSRTMGYINNTEVHSSLSLAKNFSDVNSTISNSSSYGNFSIDRISSQEEFWQYKVLDMSKGIEEMGSLNLNILICLFISWVVVFLCLMKGIKSVGKVVYVTATLPYILMVILLVRGLTLPGAINGIRYYIYPNFTRIGEPQVWIEAAIQVFYSTCVCWGPLITMASYNKFNNNCLRDSVMLITMGEGFSVFGGFVVFSVLGFMAHSNGVDIEDVVKSGPGLIYVAYPEVVAKLPLPNLWAVIFFIMILTIGLDSQFAGIEPIIAVFCDSFRYIRKRRMMFTAVLMAAFFLLGLPFCFQGGIYVFQLMDWYIAAFCIPIFGIIECLVFGWIYGANNFSRDIELMIGRPIPIVIRILWCFVTPVLLIILLVMIMVRYESPTYGDYSYPLLANVFGFTYALVPLLPVIICAFITVLQSEGNTVLEKFRNSLRPTILWQPGDKNERKRYIETNVLQLNKPTFSERISLTLSGQ</sequence>
<evidence type="ECO:0000256" key="3">
    <source>
        <dbReference type="ARBA" id="ARBA00022448"/>
    </source>
</evidence>
<dbReference type="EMBL" id="CACVKT020004875">
    <property type="protein sequence ID" value="CAC5391940.1"/>
    <property type="molecule type" value="Genomic_DNA"/>
</dbReference>
<gene>
    <name evidence="11" type="ORF">MCOR_26913</name>
</gene>
<dbReference type="PRINTS" id="PR00176">
    <property type="entry name" value="NANEUSMPORT"/>
</dbReference>
<proteinExistence type="inferred from homology"/>
<evidence type="ECO:0000256" key="7">
    <source>
        <dbReference type="ARBA" id="ARBA00023180"/>
    </source>
</evidence>
<protein>
    <submittedName>
        <fullName evidence="11">Uncharacterized protein</fullName>
    </submittedName>
</protein>
<dbReference type="Proteomes" id="UP000507470">
    <property type="component" value="Unassembled WGS sequence"/>
</dbReference>
<name>A0A6J8CA71_MYTCO</name>
<feature type="transmembrane region" description="Helical" evidence="10">
    <location>
        <begin position="112"/>
        <end position="131"/>
    </location>
</feature>
<feature type="binding site" evidence="8">
    <location>
        <position position="197"/>
    </location>
    <ligand>
        <name>Na(+)</name>
        <dbReference type="ChEBI" id="CHEBI:29101"/>
        <label>1</label>
    </ligand>
</feature>
<keyword evidence="3" id="KW-0813">Transport</keyword>
<keyword evidence="4 10" id="KW-0812">Transmembrane</keyword>
<feature type="transmembrane region" description="Helical" evidence="10">
    <location>
        <begin position="353"/>
        <end position="374"/>
    </location>
</feature>
<evidence type="ECO:0000256" key="4">
    <source>
        <dbReference type="ARBA" id="ARBA00022692"/>
    </source>
</evidence>
<evidence type="ECO:0000256" key="1">
    <source>
        <dbReference type="ARBA" id="ARBA00004141"/>
    </source>
</evidence>
<keyword evidence="9" id="KW-1015">Disulfide bond</keyword>
<dbReference type="AlphaFoldDB" id="A0A6J8CA71"/>
<keyword evidence="6 10" id="KW-0472">Membrane</keyword>
<keyword evidence="12" id="KW-1185">Reference proteome</keyword>
<evidence type="ECO:0000256" key="10">
    <source>
        <dbReference type="SAM" id="Phobius"/>
    </source>
</evidence>
<feature type="transmembrane region" description="Helical" evidence="10">
    <location>
        <begin position="143"/>
        <end position="167"/>
    </location>
</feature>
<evidence type="ECO:0000256" key="9">
    <source>
        <dbReference type="PIRSR" id="PIRSR600175-2"/>
    </source>
</evidence>
<dbReference type="PANTHER" id="PTHR11616">
    <property type="entry name" value="SODIUM/CHLORIDE DEPENDENT TRANSPORTER"/>
    <property type="match status" value="1"/>
</dbReference>
<feature type="transmembrane region" description="Helical" evidence="10">
    <location>
        <begin position="437"/>
        <end position="457"/>
    </location>
</feature>
<dbReference type="PROSITE" id="PS50267">
    <property type="entry name" value="NA_NEUROTRAN_SYMP_3"/>
    <property type="match status" value="1"/>
</dbReference>
<dbReference type="GO" id="GO:0046872">
    <property type="term" value="F:metal ion binding"/>
    <property type="evidence" value="ECO:0007669"/>
    <property type="project" value="UniProtKB-KW"/>
</dbReference>